<feature type="transmembrane region" description="Helical" evidence="8">
    <location>
        <begin position="158"/>
        <end position="182"/>
    </location>
</feature>
<gene>
    <name evidence="9" type="ORF">EV685_1654</name>
</gene>
<evidence type="ECO:0000256" key="1">
    <source>
        <dbReference type="ARBA" id="ARBA00004651"/>
    </source>
</evidence>
<keyword evidence="10" id="KW-1185">Reference proteome</keyword>
<dbReference type="Proteomes" id="UP000293433">
    <property type="component" value="Unassembled WGS sequence"/>
</dbReference>
<protein>
    <recommendedName>
        <fullName evidence="11">Malonate transporter</fullName>
    </recommendedName>
</protein>
<feature type="transmembrane region" description="Helical" evidence="8">
    <location>
        <begin position="255"/>
        <end position="275"/>
    </location>
</feature>
<dbReference type="GO" id="GO:0005886">
    <property type="term" value="C:plasma membrane"/>
    <property type="evidence" value="ECO:0007669"/>
    <property type="project" value="UniProtKB-SubCell"/>
</dbReference>
<feature type="transmembrane region" description="Helical" evidence="8">
    <location>
        <begin position="65"/>
        <end position="84"/>
    </location>
</feature>
<keyword evidence="6 8" id="KW-1133">Transmembrane helix</keyword>
<evidence type="ECO:0000313" key="10">
    <source>
        <dbReference type="Proteomes" id="UP000293433"/>
    </source>
</evidence>
<name>A0A4Q7LRJ1_9BURK</name>
<dbReference type="AlphaFoldDB" id="A0A4Q7LRJ1"/>
<comment type="caution">
    <text evidence="9">The sequence shown here is derived from an EMBL/GenBank/DDBJ whole genome shotgun (WGS) entry which is preliminary data.</text>
</comment>
<sequence length="312" mass="32676">MFDIALTTLPFFALVLCGWIAARTRRLPANSVASLNGYVLWFALPAMLFRFVARTPVDTVVDLRIALGYAACGLAAYALAALLLRLRAGGTWIDTAYGALAAAWPNWGYMGFGLMPALFGERALATMIAAGIMDLLVLMPLALLVASRQHAAGGAGALAAGLKAVAHNPLFIAILSGLALSLLHVRIPGAIDEFLRLLASSAGPVALFAIGVFVYRPGPLRADAASAWLIAVKLLVHPLLMWLVGAWVLQLDHDTLAVVTVTAALPAAGTAFIFVERHGGNVDRVASAILLSTALSFVTITGLTAWLRTGGA</sequence>
<accession>A0A4Q7LRJ1</accession>
<dbReference type="PANTHER" id="PTHR36838">
    <property type="entry name" value="AUXIN EFFLUX CARRIER FAMILY PROTEIN"/>
    <property type="match status" value="1"/>
</dbReference>
<feature type="transmembrane region" description="Helical" evidence="8">
    <location>
        <begin position="124"/>
        <end position="146"/>
    </location>
</feature>
<evidence type="ECO:0008006" key="11">
    <source>
        <dbReference type="Google" id="ProtNLM"/>
    </source>
</evidence>
<feature type="transmembrane region" description="Helical" evidence="8">
    <location>
        <begin position="227"/>
        <end position="249"/>
    </location>
</feature>
<feature type="transmembrane region" description="Helical" evidence="8">
    <location>
        <begin position="6"/>
        <end position="23"/>
    </location>
</feature>
<evidence type="ECO:0000256" key="6">
    <source>
        <dbReference type="ARBA" id="ARBA00022989"/>
    </source>
</evidence>
<feature type="transmembrane region" description="Helical" evidence="8">
    <location>
        <begin position="194"/>
        <end position="215"/>
    </location>
</feature>
<dbReference type="GO" id="GO:0055085">
    <property type="term" value="P:transmembrane transport"/>
    <property type="evidence" value="ECO:0007669"/>
    <property type="project" value="InterPro"/>
</dbReference>
<evidence type="ECO:0000313" key="9">
    <source>
        <dbReference type="EMBL" id="RZS57091.1"/>
    </source>
</evidence>
<dbReference type="PANTHER" id="PTHR36838:SF3">
    <property type="entry name" value="TRANSPORTER AUXIN EFFLUX CARRIER EC FAMILY"/>
    <property type="match status" value="1"/>
</dbReference>
<evidence type="ECO:0000256" key="2">
    <source>
        <dbReference type="ARBA" id="ARBA00010145"/>
    </source>
</evidence>
<evidence type="ECO:0000256" key="4">
    <source>
        <dbReference type="ARBA" id="ARBA00022475"/>
    </source>
</evidence>
<dbReference type="RefSeq" id="WP_165396745.1">
    <property type="nucleotide sequence ID" value="NZ_SGWV01000008.1"/>
</dbReference>
<keyword evidence="7 8" id="KW-0472">Membrane</keyword>
<dbReference type="InterPro" id="IPR038770">
    <property type="entry name" value="Na+/solute_symporter_sf"/>
</dbReference>
<evidence type="ECO:0000256" key="7">
    <source>
        <dbReference type="ARBA" id="ARBA00023136"/>
    </source>
</evidence>
<feature type="transmembrane region" description="Helical" evidence="8">
    <location>
        <begin position="35"/>
        <end position="53"/>
    </location>
</feature>
<organism evidence="9 10">
    <name type="scientific">Sphaerotilus mobilis</name>
    <dbReference type="NCBI Taxonomy" id="47994"/>
    <lineage>
        <taxon>Bacteria</taxon>
        <taxon>Pseudomonadati</taxon>
        <taxon>Pseudomonadota</taxon>
        <taxon>Betaproteobacteria</taxon>
        <taxon>Burkholderiales</taxon>
        <taxon>Sphaerotilaceae</taxon>
        <taxon>Sphaerotilus</taxon>
    </lineage>
</organism>
<keyword evidence="4" id="KW-1003">Cell membrane</keyword>
<evidence type="ECO:0000256" key="3">
    <source>
        <dbReference type="ARBA" id="ARBA00022448"/>
    </source>
</evidence>
<keyword evidence="5 8" id="KW-0812">Transmembrane</keyword>
<reference evidence="9 10" key="1">
    <citation type="submission" date="2019-02" db="EMBL/GenBank/DDBJ databases">
        <title>Genomic Encyclopedia of Type Strains, Phase IV (KMG-IV): sequencing the most valuable type-strain genomes for metagenomic binning, comparative biology and taxonomic classification.</title>
        <authorList>
            <person name="Goeker M."/>
        </authorList>
    </citation>
    <scope>NUCLEOTIDE SEQUENCE [LARGE SCALE GENOMIC DNA]</scope>
    <source>
        <strain evidence="9 10">DSM 10617</strain>
    </source>
</reference>
<dbReference type="EMBL" id="SGWV01000008">
    <property type="protein sequence ID" value="RZS57091.1"/>
    <property type="molecule type" value="Genomic_DNA"/>
</dbReference>
<proteinExistence type="inferred from homology"/>
<evidence type="ECO:0000256" key="5">
    <source>
        <dbReference type="ARBA" id="ARBA00022692"/>
    </source>
</evidence>
<comment type="subcellular location">
    <subcellularLocation>
        <location evidence="1">Cell membrane</location>
        <topology evidence="1">Multi-pass membrane protein</topology>
    </subcellularLocation>
</comment>
<evidence type="ECO:0000256" key="8">
    <source>
        <dbReference type="SAM" id="Phobius"/>
    </source>
</evidence>
<keyword evidence="3" id="KW-0813">Transport</keyword>
<feature type="transmembrane region" description="Helical" evidence="8">
    <location>
        <begin position="96"/>
        <end position="118"/>
    </location>
</feature>
<comment type="similarity">
    <text evidence="2">Belongs to the auxin efflux carrier (TC 2.A.69) family.</text>
</comment>
<dbReference type="Pfam" id="PF03547">
    <property type="entry name" value="Mem_trans"/>
    <property type="match status" value="2"/>
</dbReference>
<dbReference type="InterPro" id="IPR004776">
    <property type="entry name" value="Mem_transp_PIN-like"/>
</dbReference>
<feature type="transmembrane region" description="Helical" evidence="8">
    <location>
        <begin position="287"/>
        <end position="307"/>
    </location>
</feature>
<dbReference type="Gene3D" id="1.20.1530.20">
    <property type="match status" value="1"/>
</dbReference>